<dbReference type="PRINTS" id="PR00705">
    <property type="entry name" value="PAPAIN"/>
</dbReference>
<dbReference type="PROSITE" id="PS00139">
    <property type="entry name" value="THIOL_PROTEASE_CYS"/>
    <property type="match status" value="1"/>
</dbReference>
<dbReference type="InterPro" id="IPR000668">
    <property type="entry name" value="Peptidase_C1A_C"/>
</dbReference>
<evidence type="ECO:0000313" key="11">
    <source>
        <dbReference type="Proteomes" id="UP000438429"/>
    </source>
</evidence>
<keyword evidence="2" id="KW-0645">Protease</keyword>
<comment type="caution">
    <text evidence="10">The sequence shown here is derived from an EMBL/GenBank/DDBJ whole genome shotgun (WGS) entry which is preliminary data.</text>
</comment>
<proteinExistence type="inferred from homology"/>
<sequence>MGTKQTHIHAVQPSSFLLRAALLAVLLCGARPVASDSDEAVLTDWDIWKSSHGITYDEMDDMQRRAIWEENKQLIAHNNQGFFMGIRPFAMAMNKYGDLTQREYQVLQGALIDAQFVNRGKIVSARRLRTNAKKLGGVRSVDYRNMGYVTEVKDQGYCGSCWAFSTTGAIEGQIYKTTGQLVSLSEQNLVDCSKPYGTSGCNGAWMANAYDYVVNNGLQSTSTYPYTSVDTQPCYYDSRLSVAHIKDYRFIPKGDEQALADAVATIGPITVAIDADHASFLFYSSGLYNEPSCNPNNLSHAVLLVGFGSEGGQDYWIIKNSFAMACLDIGSGVVDCLCKRGYSGSRCESFSKPNKSESQKTYNMVTYFLSIEFTRSDCDGCTFSLLVDSEKLDDGLTRLKQQLWNISLDSGSHSMLNNLEANTFDAKLQVGSHSSAVRHLGPKLEQQEADVNLVGDDLSQLIDESLQSESDLAKVLQNVNGTKVDYLLPEAESLLTMIQDLMKWLFELRPGGSITLSERVRMMEEAQHIVQEMRERGCSAQRDSAGREQEEAHRALDNITVHALSQSADSSLREMAELLSSAADGVNRTQSLNRKSRVTLQHLQMKRERSALLPVSETTKDLLENITDIFLMLEEIKKQFENHAAQLDGARGELRKKSNDIFQTKARVDVVNKAMEHAEQFNRAAAEFQQVLHNANYSNELLSVRSKEAHNRVINAIEKAETAANQSREAADQTLKHVTEGGLVDGAEGLKENSTRLQTEAPHIQSDHKMLSHAVNGHKGRVKMQKGKSASLRMGISTVTGDLQTIRGDDTKVLIESAKTAASASNHTVRDLTERLRNISQEVEGMTLTSVGANMGNMLSDVENTLKKFKTAFPVLTTNLQQVEALKRKAPPSANMTESIQRIKDVIEETRNFVNRLSIATTFNGKGHVELRPPRNLEDVKAFTAVDLLLNRHRNNPYEADRRRKQRRDKHRDVDLFVFYLGNKNASGDYIGMAIRDGVLVCVYKLGGVVHEVETSQITTTASVNASDFDRVTFHRVYQDAEVNIIKNFTSQRPTRLAPHRNLPNTMSGVLDLDPDTVVFYVGGYPDDFVVTTTVTANISLCLHELNFHTGRRRTSDEALLTDNQ</sequence>
<dbReference type="InterPro" id="IPR013201">
    <property type="entry name" value="Prot_inhib_I29"/>
</dbReference>
<comment type="similarity">
    <text evidence="1">Belongs to the peptidase C1 family.</text>
</comment>
<feature type="domain" description="Cathepsin propeptide inhibitor" evidence="9">
    <location>
        <begin position="45"/>
        <end position="104"/>
    </location>
</feature>
<dbReference type="SUPFAM" id="SSF49899">
    <property type="entry name" value="Concanavalin A-like lectins/glucanases"/>
    <property type="match status" value="1"/>
</dbReference>
<keyword evidence="6" id="KW-1015">Disulfide bond</keyword>
<keyword evidence="7" id="KW-0732">Signal</keyword>
<reference evidence="10 11" key="1">
    <citation type="submission" date="2019-06" db="EMBL/GenBank/DDBJ databases">
        <title>Draft genomes of female and male turbot (Scophthalmus maximus).</title>
        <authorList>
            <person name="Xu H."/>
            <person name="Xu X.-W."/>
            <person name="Shao C."/>
            <person name="Chen S."/>
        </authorList>
    </citation>
    <scope>NUCLEOTIDE SEQUENCE [LARGE SCALE GENOMIC DNA]</scope>
    <source>
        <strain evidence="10">Ysfricsl-2016a</strain>
        <tissue evidence="10">Blood</tissue>
    </source>
</reference>
<gene>
    <name evidence="10" type="ORF">F2P81_005921</name>
</gene>
<dbReference type="InterPro" id="IPR013128">
    <property type="entry name" value="Peptidase_C1A"/>
</dbReference>
<dbReference type="CDD" id="cd02248">
    <property type="entry name" value="Peptidase_C1A"/>
    <property type="match status" value="1"/>
</dbReference>
<feature type="chain" id="PRO_5025687204" evidence="7">
    <location>
        <begin position="36"/>
        <end position="1125"/>
    </location>
</feature>
<dbReference type="GO" id="GO:0007155">
    <property type="term" value="P:cell adhesion"/>
    <property type="evidence" value="ECO:0007669"/>
    <property type="project" value="InterPro"/>
</dbReference>
<dbReference type="InterPro" id="IPR038765">
    <property type="entry name" value="Papain-like_cys_pep_sf"/>
</dbReference>
<evidence type="ECO:0000256" key="1">
    <source>
        <dbReference type="ARBA" id="ARBA00008455"/>
    </source>
</evidence>
<dbReference type="InterPro" id="IPR010307">
    <property type="entry name" value="Laminin_dom_II"/>
</dbReference>
<evidence type="ECO:0000313" key="10">
    <source>
        <dbReference type="EMBL" id="KAF0042389.1"/>
    </source>
</evidence>
<dbReference type="InterPro" id="IPR000169">
    <property type="entry name" value="Pept_cys_AS"/>
</dbReference>
<accession>A0A6A4TBZ8</accession>
<dbReference type="Pfam" id="PF06009">
    <property type="entry name" value="Laminin_II"/>
    <property type="match status" value="1"/>
</dbReference>
<dbReference type="GO" id="GO:0006508">
    <property type="term" value="P:proteolysis"/>
    <property type="evidence" value="ECO:0007669"/>
    <property type="project" value="UniProtKB-KW"/>
</dbReference>
<evidence type="ECO:0000256" key="3">
    <source>
        <dbReference type="ARBA" id="ARBA00022801"/>
    </source>
</evidence>
<keyword evidence="4" id="KW-0788">Thiol protease</keyword>
<dbReference type="SMART" id="SM00848">
    <property type="entry name" value="Inhibitor_I29"/>
    <property type="match status" value="1"/>
</dbReference>
<keyword evidence="5" id="KW-0865">Zymogen</keyword>
<dbReference type="PANTHER" id="PTHR12411">
    <property type="entry name" value="CYSTEINE PROTEASE FAMILY C1-RELATED"/>
    <property type="match status" value="1"/>
</dbReference>
<dbReference type="SMART" id="SM00645">
    <property type="entry name" value="Pept_C1"/>
    <property type="match status" value="1"/>
</dbReference>
<dbReference type="SUPFAM" id="SSF54001">
    <property type="entry name" value="Cysteine proteinases"/>
    <property type="match status" value="1"/>
</dbReference>
<name>A0A6A4TBZ8_SCOMX</name>
<dbReference type="Proteomes" id="UP000438429">
    <property type="component" value="Unassembled WGS sequence"/>
</dbReference>
<dbReference type="AlphaFoldDB" id="A0A6A4TBZ8"/>
<evidence type="ECO:0000259" key="9">
    <source>
        <dbReference type="SMART" id="SM00848"/>
    </source>
</evidence>
<evidence type="ECO:0000256" key="2">
    <source>
        <dbReference type="ARBA" id="ARBA00022670"/>
    </source>
</evidence>
<dbReference type="EMBL" id="VEVO01000005">
    <property type="protein sequence ID" value="KAF0042389.1"/>
    <property type="molecule type" value="Genomic_DNA"/>
</dbReference>
<feature type="signal peptide" evidence="7">
    <location>
        <begin position="1"/>
        <end position="35"/>
    </location>
</feature>
<dbReference type="Pfam" id="PF08246">
    <property type="entry name" value="Inhibitor_I29"/>
    <property type="match status" value="1"/>
</dbReference>
<evidence type="ECO:0000259" key="8">
    <source>
        <dbReference type="SMART" id="SM00645"/>
    </source>
</evidence>
<dbReference type="InterPro" id="IPR039417">
    <property type="entry name" value="Peptidase_C1A_papain-like"/>
</dbReference>
<dbReference type="Gene3D" id="3.90.70.10">
    <property type="entry name" value="Cysteine proteinases"/>
    <property type="match status" value="1"/>
</dbReference>
<evidence type="ECO:0000256" key="4">
    <source>
        <dbReference type="ARBA" id="ARBA00022807"/>
    </source>
</evidence>
<dbReference type="GO" id="GO:0008234">
    <property type="term" value="F:cysteine-type peptidase activity"/>
    <property type="evidence" value="ECO:0007669"/>
    <property type="project" value="UniProtKB-KW"/>
</dbReference>
<keyword evidence="3" id="KW-0378">Hydrolase</keyword>
<dbReference type="PROSITE" id="PS00639">
    <property type="entry name" value="THIOL_PROTEASE_HIS"/>
    <property type="match status" value="1"/>
</dbReference>
<evidence type="ECO:0000256" key="7">
    <source>
        <dbReference type="SAM" id="SignalP"/>
    </source>
</evidence>
<dbReference type="FunFam" id="3.90.70.10:FF:000006">
    <property type="entry name" value="Cathepsin S"/>
    <property type="match status" value="1"/>
</dbReference>
<evidence type="ECO:0000256" key="6">
    <source>
        <dbReference type="ARBA" id="ARBA00023157"/>
    </source>
</evidence>
<dbReference type="Pfam" id="PF00112">
    <property type="entry name" value="Peptidase_C1"/>
    <property type="match status" value="1"/>
</dbReference>
<protein>
    <submittedName>
        <fullName evidence="10">Uncharacterized protein</fullName>
    </submittedName>
</protein>
<feature type="domain" description="Peptidase C1A papain C-terminal" evidence="8">
    <location>
        <begin position="137"/>
        <end position="337"/>
    </location>
</feature>
<dbReference type="InterPro" id="IPR025660">
    <property type="entry name" value="Pept_his_AS"/>
</dbReference>
<evidence type="ECO:0000256" key="5">
    <source>
        <dbReference type="ARBA" id="ARBA00023145"/>
    </source>
</evidence>
<dbReference type="InterPro" id="IPR013320">
    <property type="entry name" value="ConA-like_dom_sf"/>
</dbReference>
<organism evidence="10 11">
    <name type="scientific">Scophthalmus maximus</name>
    <name type="common">Turbot</name>
    <name type="synonym">Psetta maxima</name>
    <dbReference type="NCBI Taxonomy" id="52904"/>
    <lineage>
        <taxon>Eukaryota</taxon>
        <taxon>Metazoa</taxon>
        <taxon>Chordata</taxon>
        <taxon>Craniata</taxon>
        <taxon>Vertebrata</taxon>
        <taxon>Euteleostomi</taxon>
        <taxon>Actinopterygii</taxon>
        <taxon>Neopterygii</taxon>
        <taxon>Teleostei</taxon>
        <taxon>Neoteleostei</taxon>
        <taxon>Acanthomorphata</taxon>
        <taxon>Carangaria</taxon>
        <taxon>Pleuronectiformes</taxon>
        <taxon>Pleuronectoidei</taxon>
        <taxon>Scophthalmidae</taxon>
        <taxon>Scophthalmus</taxon>
    </lineage>
</organism>
<dbReference type="Gene3D" id="2.60.120.200">
    <property type="match status" value="1"/>
</dbReference>